<dbReference type="InterPro" id="IPR006516">
    <property type="entry name" value="G2P"/>
</dbReference>
<organism evidence="3 5">
    <name type="scientific">Vibrio mediterranei</name>
    <dbReference type="NCBI Taxonomy" id="689"/>
    <lineage>
        <taxon>Bacteria</taxon>
        <taxon>Pseudomonadati</taxon>
        <taxon>Pseudomonadota</taxon>
        <taxon>Gammaproteobacteria</taxon>
        <taxon>Vibrionales</taxon>
        <taxon>Vibrionaceae</taxon>
        <taxon>Vibrio</taxon>
    </lineage>
</organism>
<protein>
    <recommendedName>
        <fullName evidence="6">DNA replication protein</fullName>
    </recommendedName>
</protein>
<dbReference type="RefSeq" id="WP_124939709.1">
    <property type="nucleotide sequence ID" value="NZ_CP033577.1"/>
</dbReference>
<evidence type="ECO:0008006" key="6">
    <source>
        <dbReference type="Google" id="ProtNLM"/>
    </source>
</evidence>
<dbReference type="Proteomes" id="UP000279760">
    <property type="component" value="Chromosome 1"/>
</dbReference>
<dbReference type="EMBL" id="CP033577">
    <property type="protein sequence ID" value="AYV19821.1"/>
    <property type="molecule type" value="Genomic_DNA"/>
</dbReference>
<dbReference type="NCBIfam" id="TIGR01629">
    <property type="entry name" value="rep_II_X"/>
    <property type="match status" value="1"/>
</dbReference>
<evidence type="ECO:0000313" key="5">
    <source>
        <dbReference type="Proteomes" id="UP000279760"/>
    </source>
</evidence>
<dbReference type="AlphaFoldDB" id="A0A3G4V4W9"/>
<accession>A0A3G4V4W9</accession>
<evidence type="ECO:0000313" key="3">
    <source>
        <dbReference type="EMBL" id="AYV19813.1"/>
    </source>
</evidence>
<dbReference type="InterPro" id="IPR022686">
    <property type="entry name" value="G2P_N"/>
</dbReference>
<feature type="domain" description="Replication-associated protein G2P N-terminal" evidence="1">
    <location>
        <begin position="1"/>
        <end position="277"/>
    </location>
</feature>
<dbReference type="Pfam" id="PF05144">
    <property type="entry name" value="Phage_CRI"/>
    <property type="match status" value="1"/>
</dbReference>
<gene>
    <name evidence="3" type="ORF">ECB94_00240</name>
    <name evidence="4" type="ORF">ECB94_00285</name>
</gene>
<sequence>MIDMLKISVPFKSEYLLATEQNASGESVSYVDIKACSRLGGVGLEAKSIFFTGSNSNDELEVSDLRHPYQTLPTSFTGIAFKIFQGTKLRDACVELKASPAKILQGHNVYGSTKLIVGAFEMLMSLYHAYPDFYEMLNIQESTLDAVDCTFSARVKTELQAKQVINQLKSISNKQMRASVRNEHETTCYFSRGSRHVDRKVYLKGCEFNRQLEALRSLQKKGDSSNDRVIDVMSNPQLINFARNLVRFEASAKRRYLDEFNVPKNLFAACKYQAEYEKDGKCLIEDIWSRAFSPLMQSLEGQRMNIFNDEQVHNQLKSKYGKLTPKGNMSYSKADRVFRLYRSLVSDGYEAVKSSYSTRATFYNNLNLLIEAGFSKAQLQNLKGSGKDNVVPLLQVIDIDFSQQRPSDWIEPEAGNITKLYGLEDNVISLVA</sequence>
<evidence type="ECO:0000259" key="1">
    <source>
        <dbReference type="Pfam" id="PF05144"/>
    </source>
</evidence>
<dbReference type="Pfam" id="PF05155">
    <property type="entry name" value="G2P_X_C"/>
    <property type="match status" value="1"/>
</dbReference>
<name>A0A3G4V4W9_9VIBR</name>
<dbReference type="GO" id="GO:0006260">
    <property type="term" value="P:DNA replication"/>
    <property type="evidence" value="ECO:0007669"/>
    <property type="project" value="InterPro"/>
</dbReference>
<proteinExistence type="predicted"/>
<evidence type="ECO:0000259" key="2">
    <source>
        <dbReference type="Pfam" id="PF05155"/>
    </source>
</evidence>
<reference evidence="3 5" key="1">
    <citation type="submission" date="2018-11" db="EMBL/GenBank/DDBJ databases">
        <title>Complete Genome Sequence of Vbrio mediterranei 117-T6: a Potential Pathogen Bacteria Isolated from the Conchocelis of Pyropia.</title>
        <authorList>
            <person name="Liu Q."/>
        </authorList>
    </citation>
    <scope>NUCLEOTIDE SEQUENCE [LARGE SCALE GENOMIC DNA]</scope>
    <source>
        <strain evidence="3 5">117-T6</strain>
    </source>
</reference>
<dbReference type="InterPro" id="IPR022688">
    <property type="entry name" value="G2P_C"/>
</dbReference>
<evidence type="ECO:0000313" key="4">
    <source>
        <dbReference type="EMBL" id="AYV19821.1"/>
    </source>
</evidence>
<feature type="domain" description="Replication-associated protein G2P C-terminal" evidence="2">
    <location>
        <begin position="323"/>
        <end position="412"/>
    </location>
</feature>
<dbReference type="EMBL" id="CP033577">
    <property type="protein sequence ID" value="AYV19813.1"/>
    <property type="molecule type" value="Genomic_DNA"/>
</dbReference>